<sequence length="73" mass="7951">MKQSAFADLVQEEVGLDVGVDDLAIGFDQLPRWDSVHVLTLIVALEKASGKRLSLPDVLSAGNLADIYELVRE</sequence>
<proteinExistence type="predicted"/>
<keyword evidence="2" id="KW-1185">Reference proteome</keyword>
<gene>
    <name evidence="1" type="ORF">ACFQ1S_21810</name>
</gene>
<organism evidence="1 2">
    <name type="scientific">Kibdelosporangium lantanae</name>
    <dbReference type="NCBI Taxonomy" id="1497396"/>
    <lineage>
        <taxon>Bacteria</taxon>
        <taxon>Bacillati</taxon>
        <taxon>Actinomycetota</taxon>
        <taxon>Actinomycetes</taxon>
        <taxon>Pseudonocardiales</taxon>
        <taxon>Pseudonocardiaceae</taxon>
        <taxon>Kibdelosporangium</taxon>
    </lineage>
</organism>
<dbReference type="SUPFAM" id="SSF47336">
    <property type="entry name" value="ACP-like"/>
    <property type="match status" value="1"/>
</dbReference>
<accession>A0ABW3MD44</accession>
<dbReference type="EMBL" id="JBHTIS010001343">
    <property type="protein sequence ID" value="MFD1047983.1"/>
    <property type="molecule type" value="Genomic_DNA"/>
</dbReference>
<evidence type="ECO:0000313" key="1">
    <source>
        <dbReference type="EMBL" id="MFD1047983.1"/>
    </source>
</evidence>
<dbReference type="Proteomes" id="UP001597045">
    <property type="component" value="Unassembled WGS sequence"/>
</dbReference>
<protein>
    <recommendedName>
        <fullName evidence="3">Acyl carrier protein</fullName>
    </recommendedName>
</protein>
<reference evidence="2" key="1">
    <citation type="journal article" date="2019" name="Int. J. Syst. Evol. Microbiol.">
        <title>The Global Catalogue of Microorganisms (GCM) 10K type strain sequencing project: providing services to taxonomists for standard genome sequencing and annotation.</title>
        <authorList>
            <consortium name="The Broad Institute Genomics Platform"/>
            <consortium name="The Broad Institute Genome Sequencing Center for Infectious Disease"/>
            <person name="Wu L."/>
            <person name="Ma J."/>
        </authorList>
    </citation>
    <scope>NUCLEOTIDE SEQUENCE [LARGE SCALE GENOMIC DNA]</scope>
    <source>
        <strain evidence="2">JCM 31486</strain>
    </source>
</reference>
<dbReference type="InterPro" id="IPR036736">
    <property type="entry name" value="ACP-like_sf"/>
</dbReference>
<evidence type="ECO:0008006" key="3">
    <source>
        <dbReference type="Google" id="ProtNLM"/>
    </source>
</evidence>
<evidence type="ECO:0000313" key="2">
    <source>
        <dbReference type="Proteomes" id="UP001597045"/>
    </source>
</evidence>
<comment type="caution">
    <text evidence="1">The sequence shown here is derived from an EMBL/GenBank/DDBJ whole genome shotgun (WGS) entry which is preliminary data.</text>
</comment>
<name>A0ABW3MD44_9PSEU</name>
<dbReference type="Gene3D" id="1.10.1200.10">
    <property type="entry name" value="ACP-like"/>
    <property type="match status" value="1"/>
</dbReference>